<feature type="region of interest" description="Disordered" evidence="1">
    <location>
        <begin position="101"/>
        <end position="280"/>
    </location>
</feature>
<feature type="compositionally biased region" description="Low complexity" evidence="1">
    <location>
        <begin position="266"/>
        <end position="280"/>
    </location>
</feature>
<feature type="region of interest" description="Disordered" evidence="1">
    <location>
        <begin position="647"/>
        <end position="697"/>
    </location>
</feature>
<feature type="compositionally biased region" description="Low complexity" evidence="1">
    <location>
        <begin position="70"/>
        <end position="88"/>
    </location>
</feature>
<feature type="compositionally biased region" description="Low complexity" evidence="1">
    <location>
        <begin position="511"/>
        <end position="521"/>
    </location>
</feature>
<protein>
    <submittedName>
        <fullName evidence="2">Uncharacterized protein</fullName>
    </submittedName>
</protein>
<dbReference type="InParanoid" id="D3BEK3"/>
<dbReference type="GO" id="GO:0005654">
    <property type="term" value="C:nucleoplasm"/>
    <property type="evidence" value="ECO:0007669"/>
    <property type="project" value="TreeGrafter"/>
</dbReference>
<evidence type="ECO:0000313" key="2">
    <source>
        <dbReference type="EMBL" id="EFA80334.1"/>
    </source>
</evidence>
<feature type="compositionally biased region" description="Low complexity" evidence="1">
    <location>
        <begin position="345"/>
        <end position="373"/>
    </location>
</feature>
<feature type="compositionally biased region" description="Low complexity" evidence="1">
    <location>
        <begin position="134"/>
        <end position="174"/>
    </location>
</feature>
<comment type="caution">
    <text evidence="2">The sequence shown here is derived from an EMBL/GenBank/DDBJ whole genome shotgun (WGS) entry which is preliminary data.</text>
</comment>
<evidence type="ECO:0000313" key="3">
    <source>
        <dbReference type="Proteomes" id="UP000001396"/>
    </source>
</evidence>
<feature type="region of interest" description="Disordered" evidence="1">
    <location>
        <begin position="69"/>
        <end position="88"/>
    </location>
</feature>
<gene>
    <name evidence="2" type="ORF">PPL_07167</name>
</gene>
<feature type="compositionally biased region" description="Low complexity" evidence="1">
    <location>
        <begin position="465"/>
        <end position="488"/>
    </location>
</feature>
<feature type="region of interest" description="Disordered" evidence="1">
    <location>
        <begin position="432"/>
        <end position="528"/>
    </location>
</feature>
<sequence length="697" mass="78524">MNKDQLDDNDNNNNDNLESNIYSKKYPVTPTTPTTPNSNNNSTIHYVQQYHSPSYSRIIQPPIEEDVLYQQQQQHLQQQQQQQQQTPPQLHIDYIRRSTSPTSMMNTLQVSPSSSNTQKRTHKRSNSHGPLFRSSQQQQQQHQQLQQQIYSSPQQLQQLQQQQQQYSHYSQQPPILYPIHSSPPNVSGSRPLLSPSVISRSNSSNGLGSGAGSYGTWSPSTHTRVKKTGSKLSVEQQLQHLQGLLNSTTPKDLVTTSPTLSPRSTGNNNNNNSINNNNNVGGVNMLAANDHHRRTVSWEPPLEGESLETLNQIIKEKKDALLMRERELKKQQKMINETLKNNSHSSPPNVLEPSPLSSSSTLITPPISTPPTIKSKHNRSKSDTNTLVKLQLLKKQPSTSNLMNDMDQQQQQHLQQLQMQQQQYLSPVAIKSPKVLSPNDGSRSPRPHSSPRPITKAEYNEYLKQQQQQQMYPHVTTTTTTTTTSTTSPLSHQNYSRRKSVDPMTFGSILNNANNNNNGNGPTSPVNHMKYSSKQPVLSSQYLNQLMNIDLHEIEEEIDKEIQQVILQTKNIQGKVEMLERVRCTAPDPLLMLFGDNCRTARVQNKKSNKNIINNNNNNININSPIQPTNNIMSSPSLVHYPPTTTTTFIDTPTTTRSNSRTKILQPTTTRCPDRTKSKNLSSSVPRSSAFSPPPRS</sequence>
<dbReference type="RefSeq" id="XP_020432454.1">
    <property type="nucleotide sequence ID" value="XM_020578006.1"/>
</dbReference>
<dbReference type="OMA" id="YYPASEH"/>
<dbReference type="Proteomes" id="UP000001396">
    <property type="component" value="Unassembled WGS sequence"/>
</dbReference>
<keyword evidence="3" id="KW-1185">Reference proteome</keyword>
<dbReference type="GO" id="GO:0005730">
    <property type="term" value="C:nucleolus"/>
    <property type="evidence" value="ECO:0007669"/>
    <property type="project" value="TreeGrafter"/>
</dbReference>
<feature type="compositionally biased region" description="Low complexity" evidence="1">
    <location>
        <begin position="194"/>
        <end position="206"/>
    </location>
</feature>
<feature type="compositionally biased region" description="Polar residues" evidence="1">
    <location>
        <begin position="101"/>
        <end position="118"/>
    </location>
</feature>
<organism evidence="2 3">
    <name type="scientific">Heterostelium pallidum (strain ATCC 26659 / Pp 5 / PN500)</name>
    <name type="common">Cellular slime mold</name>
    <name type="synonym">Polysphondylium pallidum</name>
    <dbReference type="NCBI Taxonomy" id="670386"/>
    <lineage>
        <taxon>Eukaryota</taxon>
        <taxon>Amoebozoa</taxon>
        <taxon>Evosea</taxon>
        <taxon>Eumycetozoa</taxon>
        <taxon>Dictyostelia</taxon>
        <taxon>Acytosteliales</taxon>
        <taxon>Acytosteliaceae</taxon>
        <taxon>Heterostelium</taxon>
    </lineage>
</organism>
<proteinExistence type="predicted"/>
<dbReference type="STRING" id="670386.D3BEK3"/>
<feature type="compositionally biased region" description="Polar residues" evidence="1">
    <location>
        <begin position="230"/>
        <end position="265"/>
    </location>
</feature>
<dbReference type="GeneID" id="31362648"/>
<evidence type="ECO:0000256" key="1">
    <source>
        <dbReference type="SAM" id="MobiDB-lite"/>
    </source>
</evidence>
<feature type="compositionally biased region" description="Low complexity" evidence="1">
    <location>
        <begin position="682"/>
        <end position="691"/>
    </location>
</feature>
<feature type="compositionally biased region" description="Low complexity" evidence="1">
    <location>
        <begin position="29"/>
        <end position="43"/>
    </location>
</feature>
<accession>D3BEK3</accession>
<feature type="compositionally biased region" description="Low complexity" evidence="1">
    <location>
        <begin position="647"/>
        <end position="656"/>
    </location>
</feature>
<dbReference type="PANTHER" id="PTHR16148:SF14">
    <property type="entry name" value="MYND-TYPE DOMAIN-CONTAINING PROTEIN"/>
    <property type="match status" value="1"/>
</dbReference>
<name>D3BEK3_HETP5</name>
<reference evidence="2 3" key="1">
    <citation type="journal article" date="2011" name="Genome Res.">
        <title>Phylogeny-wide analysis of social amoeba genomes highlights ancient origins for complex intercellular communication.</title>
        <authorList>
            <person name="Heidel A.J."/>
            <person name="Lawal H.M."/>
            <person name="Felder M."/>
            <person name="Schilde C."/>
            <person name="Helps N.R."/>
            <person name="Tunggal B."/>
            <person name="Rivero F."/>
            <person name="John U."/>
            <person name="Schleicher M."/>
            <person name="Eichinger L."/>
            <person name="Platzer M."/>
            <person name="Noegel A.A."/>
            <person name="Schaap P."/>
            <person name="Gloeckner G."/>
        </authorList>
    </citation>
    <scope>NUCLEOTIDE SEQUENCE [LARGE SCALE GENOMIC DNA]</scope>
    <source>
        <strain evidence="3">ATCC 26659 / Pp 5 / PN500</strain>
    </source>
</reference>
<dbReference type="AlphaFoldDB" id="D3BEK3"/>
<feature type="compositionally biased region" description="Polar residues" evidence="1">
    <location>
        <begin position="657"/>
        <end position="671"/>
    </location>
</feature>
<dbReference type="EMBL" id="ADBJ01000031">
    <property type="protein sequence ID" value="EFA80334.1"/>
    <property type="molecule type" value="Genomic_DNA"/>
</dbReference>
<feature type="region of interest" description="Disordered" evidence="1">
    <location>
        <begin position="1"/>
        <end position="43"/>
    </location>
</feature>
<feature type="region of interest" description="Disordered" evidence="1">
    <location>
        <begin position="338"/>
        <end position="385"/>
    </location>
</feature>
<dbReference type="PANTHER" id="PTHR16148">
    <property type="entry name" value="NF-KAPPA-B-REPRESSING FACTOR-RELATED"/>
    <property type="match status" value="1"/>
</dbReference>